<gene>
    <name evidence="3" type="ORF">GS429_08445</name>
</gene>
<feature type="transmembrane region" description="Helical" evidence="2">
    <location>
        <begin position="162"/>
        <end position="183"/>
    </location>
</feature>
<name>A0A6B0VNE6_9EURY</name>
<keyword evidence="2" id="KW-0812">Transmembrane</keyword>
<comment type="caution">
    <text evidence="3">The sequence shown here is derived from an EMBL/GenBank/DDBJ whole genome shotgun (WGS) entry which is preliminary data.</text>
</comment>
<evidence type="ECO:0000256" key="2">
    <source>
        <dbReference type="SAM" id="Phobius"/>
    </source>
</evidence>
<dbReference type="EMBL" id="WUYX01000027">
    <property type="protein sequence ID" value="MXV62089.1"/>
    <property type="molecule type" value="Genomic_DNA"/>
</dbReference>
<accession>A0A6B0VNE6</accession>
<dbReference type="RefSeq" id="WP_160064529.1">
    <property type="nucleotide sequence ID" value="NZ_WUYX01000027.1"/>
</dbReference>
<protein>
    <submittedName>
        <fullName evidence="3">Uncharacterized protein</fullName>
    </submittedName>
</protein>
<feature type="transmembrane region" description="Helical" evidence="2">
    <location>
        <begin position="42"/>
        <end position="64"/>
    </location>
</feature>
<sequence>MADTVVRDRFTFNAYDLFANFIPGTILVFGMGLPFFSSQGFIPNLSLMEAILVAILSFAAGLATQSVGSTMSGRKVFGWLPWSKRTPPFNEKMEAMLEADTRDPDFSNVDWATRELCIEIFSLNCDGNDNIEQVFKSMLAYLESSKWSRGLRIQSLHLASRGLYIVTLSLFIYYGTFAFGLFIPVGETLFVYTGPLSEVHFTLLSIGMISLSYVFFQRARHFESDVAVYILSEFFMSQYNWDQLDISDLEGVEVNTEDGRAATPIEQEQKDDSGESDEPAVE</sequence>
<feature type="transmembrane region" description="Helical" evidence="2">
    <location>
        <begin position="17"/>
        <end position="36"/>
    </location>
</feature>
<organism evidence="3 4">
    <name type="scientific">Natronorubrum halalkaliphilum</name>
    <dbReference type="NCBI Taxonomy" id="2691917"/>
    <lineage>
        <taxon>Archaea</taxon>
        <taxon>Methanobacteriati</taxon>
        <taxon>Methanobacteriota</taxon>
        <taxon>Stenosarchaea group</taxon>
        <taxon>Halobacteria</taxon>
        <taxon>Halobacteriales</taxon>
        <taxon>Natrialbaceae</taxon>
        <taxon>Natronorubrum</taxon>
    </lineage>
</organism>
<evidence type="ECO:0000313" key="3">
    <source>
        <dbReference type="EMBL" id="MXV62089.1"/>
    </source>
</evidence>
<dbReference type="OrthoDB" id="351387at2157"/>
<evidence type="ECO:0000256" key="1">
    <source>
        <dbReference type="SAM" id="MobiDB-lite"/>
    </source>
</evidence>
<dbReference type="AlphaFoldDB" id="A0A6B0VNE6"/>
<feature type="transmembrane region" description="Helical" evidence="2">
    <location>
        <begin position="189"/>
        <end position="216"/>
    </location>
</feature>
<dbReference type="Proteomes" id="UP000434101">
    <property type="component" value="Unassembled WGS sequence"/>
</dbReference>
<keyword evidence="2" id="KW-1133">Transmembrane helix</keyword>
<feature type="region of interest" description="Disordered" evidence="1">
    <location>
        <begin position="257"/>
        <end position="282"/>
    </location>
</feature>
<keyword evidence="2" id="KW-0472">Membrane</keyword>
<keyword evidence="4" id="KW-1185">Reference proteome</keyword>
<proteinExistence type="predicted"/>
<reference evidence="3 4" key="1">
    <citation type="submission" date="2020-01" db="EMBL/GenBank/DDBJ databases">
        <title>Natronorubrum sp. JWXQ-INN 674 isolated from Inner Mongolia Autonomous Region of China.</title>
        <authorList>
            <person name="Xue Q."/>
        </authorList>
    </citation>
    <scope>NUCLEOTIDE SEQUENCE [LARGE SCALE GENOMIC DNA]</scope>
    <source>
        <strain evidence="3 4">JWXQ-INN-674</strain>
    </source>
</reference>
<evidence type="ECO:0000313" key="4">
    <source>
        <dbReference type="Proteomes" id="UP000434101"/>
    </source>
</evidence>